<reference evidence="1 2" key="1">
    <citation type="submission" date="2021-06" db="EMBL/GenBank/DDBJ databases">
        <title>Caerostris extrusa draft genome.</title>
        <authorList>
            <person name="Kono N."/>
            <person name="Arakawa K."/>
        </authorList>
    </citation>
    <scope>NUCLEOTIDE SEQUENCE [LARGE SCALE GENOMIC DNA]</scope>
</reference>
<evidence type="ECO:0000313" key="2">
    <source>
        <dbReference type="Proteomes" id="UP001054945"/>
    </source>
</evidence>
<dbReference type="EMBL" id="BPLR01021031">
    <property type="protein sequence ID" value="GIX85169.1"/>
    <property type="molecule type" value="Genomic_DNA"/>
</dbReference>
<accession>A0AAV4NNQ9</accession>
<evidence type="ECO:0000313" key="1">
    <source>
        <dbReference type="EMBL" id="GIX85169.1"/>
    </source>
</evidence>
<gene>
    <name evidence="1" type="ORF">CEXT_81921</name>
</gene>
<name>A0AAV4NNQ9_CAEEX</name>
<comment type="caution">
    <text evidence="1">The sequence shown here is derived from an EMBL/GenBank/DDBJ whole genome shotgun (WGS) entry which is preliminary data.</text>
</comment>
<keyword evidence="2" id="KW-1185">Reference proteome</keyword>
<dbReference type="Proteomes" id="UP001054945">
    <property type="component" value="Unassembled WGS sequence"/>
</dbReference>
<sequence length="96" mass="10817">MLIRDDLESSRFKKQQLQCTYLADSYIQASYHIGTSRGAIPHNLENPRFIGSVCDPSRCIPCALKRATSAVRGEPNRNQPKPKEQLAQLTIQDAFL</sequence>
<organism evidence="1 2">
    <name type="scientific">Caerostris extrusa</name>
    <name type="common">Bark spider</name>
    <name type="synonym">Caerostris bankana</name>
    <dbReference type="NCBI Taxonomy" id="172846"/>
    <lineage>
        <taxon>Eukaryota</taxon>
        <taxon>Metazoa</taxon>
        <taxon>Ecdysozoa</taxon>
        <taxon>Arthropoda</taxon>
        <taxon>Chelicerata</taxon>
        <taxon>Arachnida</taxon>
        <taxon>Araneae</taxon>
        <taxon>Araneomorphae</taxon>
        <taxon>Entelegynae</taxon>
        <taxon>Araneoidea</taxon>
        <taxon>Araneidae</taxon>
        <taxon>Caerostris</taxon>
    </lineage>
</organism>
<proteinExistence type="predicted"/>
<dbReference type="AlphaFoldDB" id="A0AAV4NNQ9"/>
<protein>
    <submittedName>
        <fullName evidence="1">Uncharacterized protein</fullName>
    </submittedName>
</protein>